<organism evidence="2 3">
    <name type="scientific">Septoria linicola</name>
    <dbReference type="NCBI Taxonomy" id="215465"/>
    <lineage>
        <taxon>Eukaryota</taxon>
        <taxon>Fungi</taxon>
        <taxon>Dikarya</taxon>
        <taxon>Ascomycota</taxon>
        <taxon>Pezizomycotina</taxon>
        <taxon>Dothideomycetes</taxon>
        <taxon>Dothideomycetidae</taxon>
        <taxon>Mycosphaerellales</taxon>
        <taxon>Mycosphaerellaceae</taxon>
        <taxon>Septoria</taxon>
    </lineage>
</organism>
<keyword evidence="3" id="KW-1185">Reference proteome</keyword>
<reference evidence="2" key="1">
    <citation type="submission" date="2022-06" db="EMBL/GenBank/DDBJ databases">
        <title>Complete genome sequences of two strains of the flax pathogen Septoria linicola.</title>
        <authorList>
            <person name="Lapalu N."/>
            <person name="Simon A."/>
            <person name="Demenou B."/>
            <person name="Paumier D."/>
            <person name="Guillot M.-P."/>
            <person name="Gout L."/>
            <person name="Valade R."/>
        </authorList>
    </citation>
    <scope>NUCLEOTIDE SEQUENCE</scope>
    <source>
        <strain evidence="2">SE15195</strain>
    </source>
</reference>
<dbReference type="Proteomes" id="UP001056384">
    <property type="component" value="Chromosome 2"/>
</dbReference>
<feature type="transmembrane region" description="Helical" evidence="1">
    <location>
        <begin position="90"/>
        <end position="109"/>
    </location>
</feature>
<evidence type="ECO:0000256" key="1">
    <source>
        <dbReference type="SAM" id="Phobius"/>
    </source>
</evidence>
<keyword evidence="1" id="KW-0472">Membrane</keyword>
<dbReference type="EMBL" id="CP099419">
    <property type="protein sequence ID" value="USW50198.1"/>
    <property type="molecule type" value="Genomic_DNA"/>
</dbReference>
<name>A0A9Q9ANH0_9PEZI</name>
<dbReference type="AlphaFoldDB" id="A0A9Q9ANH0"/>
<evidence type="ECO:0000313" key="2">
    <source>
        <dbReference type="EMBL" id="USW50198.1"/>
    </source>
</evidence>
<feature type="transmembrane region" description="Helical" evidence="1">
    <location>
        <begin position="12"/>
        <end position="38"/>
    </location>
</feature>
<gene>
    <name evidence="2" type="ORF">Slin15195_G035170</name>
</gene>
<evidence type="ECO:0008006" key="4">
    <source>
        <dbReference type="Google" id="ProtNLM"/>
    </source>
</evidence>
<feature type="transmembrane region" description="Helical" evidence="1">
    <location>
        <begin position="140"/>
        <end position="165"/>
    </location>
</feature>
<keyword evidence="1" id="KW-0812">Transmembrane</keyword>
<sequence length="182" mass="20181">MADTLWRGWSSGIRGVLVLLFFMSLITWAIGCAFTAKIANAEIGDASYYYRISTAEVYFYAAGLPMATMLAAAIDFFLYQRRMLSPVVSIIWSIIAFGAWVFVLLMWGVTEWSPDTGGFLPLYMYYYGSDSYDPYGSGLFYGRVVTGAIAAVLALVQLSFAARAVELERKQRKGKAIKMGSV</sequence>
<proteinExistence type="predicted"/>
<accession>A0A9Q9ANH0</accession>
<dbReference type="PROSITE" id="PS51257">
    <property type="entry name" value="PROKAR_LIPOPROTEIN"/>
    <property type="match status" value="1"/>
</dbReference>
<keyword evidence="1" id="KW-1133">Transmembrane helix</keyword>
<feature type="transmembrane region" description="Helical" evidence="1">
    <location>
        <begin position="58"/>
        <end position="78"/>
    </location>
</feature>
<protein>
    <recommendedName>
        <fullName evidence="4">MARVEL domain-containing protein</fullName>
    </recommendedName>
</protein>
<evidence type="ECO:0000313" key="3">
    <source>
        <dbReference type="Proteomes" id="UP001056384"/>
    </source>
</evidence>